<evidence type="ECO:0000313" key="3">
    <source>
        <dbReference type="Proteomes" id="UP000277204"/>
    </source>
</evidence>
<name>A0A183MJE4_9TREM</name>
<keyword evidence="3" id="KW-1185">Reference proteome</keyword>
<sequence>MRRYNLVVLGISETHWTQAGQQRHRYVRDVAVLRSRRGKCSTHSGSCSDAVQRITKHTYRMGISWTQDHQSIIQNKEGGNYNECYPM</sequence>
<evidence type="ECO:0000313" key="2">
    <source>
        <dbReference type="EMBL" id="VDP20173.1"/>
    </source>
</evidence>
<gene>
    <name evidence="1" type="ORF">SMRZ_LOCUS16169</name>
    <name evidence="2" type="ORF">SMRZ_LOCUS16171</name>
</gene>
<dbReference type="Proteomes" id="UP000277204">
    <property type="component" value="Unassembled WGS sequence"/>
</dbReference>
<dbReference type="AlphaFoldDB" id="A0A183MJE4"/>
<accession>A0A183MJE4</accession>
<dbReference type="EMBL" id="UZAI01017077">
    <property type="protein sequence ID" value="VDP20171.1"/>
    <property type="molecule type" value="Genomic_DNA"/>
</dbReference>
<protein>
    <submittedName>
        <fullName evidence="1">Uncharacterized protein</fullName>
    </submittedName>
</protein>
<dbReference type="EMBL" id="UZAI01017077">
    <property type="protein sequence ID" value="VDP20173.1"/>
    <property type="molecule type" value="Genomic_DNA"/>
</dbReference>
<proteinExistence type="predicted"/>
<reference evidence="1 3" key="1">
    <citation type="submission" date="2018-11" db="EMBL/GenBank/DDBJ databases">
        <authorList>
            <consortium name="Pathogen Informatics"/>
        </authorList>
    </citation>
    <scope>NUCLEOTIDE SEQUENCE [LARGE SCALE GENOMIC DNA]</scope>
    <source>
        <strain evidence="1 3">Zambia</strain>
    </source>
</reference>
<evidence type="ECO:0000313" key="1">
    <source>
        <dbReference type="EMBL" id="VDP20171.1"/>
    </source>
</evidence>
<organism evidence="1 3">
    <name type="scientific">Schistosoma margrebowiei</name>
    <dbReference type="NCBI Taxonomy" id="48269"/>
    <lineage>
        <taxon>Eukaryota</taxon>
        <taxon>Metazoa</taxon>
        <taxon>Spiralia</taxon>
        <taxon>Lophotrochozoa</taxon>
        <taxon>Platyhelminthes</taxon>
        <taxon>Trematoda</taxon>
        <taxon>Digenea</taxon>
        <taxon>Strigeidida</taxon>
        <taxon>Schistosomatoidea</taxon>
        <taxon>Schistosomatidae</taxon>
        <taxon>Schistosoma</taxon>
    </lineage>
</organism>